<dbReference type="EMBL" id="MSFL01000014">
    <property type="protein sequence ID" value="PWY80508.1"/>
    <property type="molecule type" value="Genomic_DNA"/>
</dbReference>
<feature type="region of interest" description="Disordered" evidence="1">
    <location>
        <begin position="72"/>
        <end position="109"/>
    </location>
</feature>
<evidence type="ECO:0000313" key="3">
    <source>
        <dbReference type="Proteomes" id="UP000247233"/>
    </source>
</evidence>
<evidence type="ECO:0000313" key="2">
    <source>
        <dbReference type="EMBL" id="PWY80508.1"/>
    </source>
</evidence>
<dbReference type="RefSeq" id="XP_025398811.1">
    <property type="nucleotide sequence ID" value="XM_025548077.1"/>
</dbReference>
<dbReference type="AlphaFoldDB" id="A0A317W668"/>
<accession>A0A317W668</accession>
<dbReference type="OrthoDB" id="2359117at2759"/>
<dbReference type="VEuPathDB" id="FungiDB:BO70DRAFT_429544"/>
<dbReference type="Proteomes" id="UP000247233">
    <property type="component" value="Unassembled WGS sequence"/>
</dbReference>
<evidence type="ECO:0000256" key="1">
    <source>
        <dbReference type="SAM" id="MobiDB-lite"/>
    </source>
</evidence>
<feature type="region of interest" description="Disordered" evidence="1">
    <location>
        <begin position="133"/>
        <end position="158"/>
    </location>
</feature>
<keyword evidence="3" id="KW-1185">Reference proteome</keyword>
<proteinExistence type="predicted"/>
<sequence>MLSSSCTAYDHYLRSNSREVSRPRSSTVLVPGTPPLRPSSQNTSTPTPTPYNGSSAMEQDAIETLLFMFSPGHRHSGYHSSQPSQRHLPFQSSSDSRGSDARVPCSRDLHVRADYGRPVYGFRGQSIGLEAQAGDEIDRMLDQMGSDSDNKFEKGSSE</sequence>
<feature type="compositionally biased region" description="Basic and acidic residues" evidence="1">
    <location>
        <begin position="148"/>
        <end position="158"/>
    </location>
</feature>
<feature type="compositionally biased region" description="Basic and acidic residues" evidence="1">
    <location>
        <begin position="97"/>
        <end position="109"/>
    </location>
</feature>
<protein>
    <submittedName>
        <fullName evidence="2">Uncharacterized protein</fullName>
    </submittedName>
</protein>
<gene>
    <name evidence="2" type="ORF">BO70DRAFT_429544</name>
</gene>
<feature type="compositionally biased region" description="Low complexity" evidence="1">
    <location>
        <begin position="38"/>
        <end position="55"/>
    </location>
</feature>
<name>A0A317W668_9EURO</name>
<feature type="compositionally biased region" description="Basic and acidic residues" evidence="1">
    <location>
        <begin position="11"/>
        <end position="22"/>
    </location>
</feature>
<dbReference type="STRING" id="1448321.A0A317W668"/>
<dbReference type="GeneID" id="37070314"/>
<reference evidence="2 3" key="1">
    <citation type="submission" date="2016-12" db="EMBL/GenBank/DDBJ databases">
        <title>The genomes of Aspergillus section Nigri reveals drivers in fungal speciation.</title>
        <authorList>
            <consortium name="DOE Joint Genome Institute"/>
            <person name="Vesth T.C."/>
            <person name="Nybo J."/>
            <person name="Theobald S."/>
            <person name="Brandl J."/>
            <person name="Frisvad J.C."/>
            <person name="Nielsen K.F."/>
            <person name="Lyhne E.K."/>
            <person name="Kogle M.E."/>
            <person name="Kuo A."/>
            <person name="Riley R."/>
            <person name="Clum A."/>
            <person name="Nolan M."/>
            <person name="Lipzen A."/>
            <person name="Salamov A."/>
            <person name="Henrissat B."/>
            <person name="Wiebenga A."/>
            <person name="De Vries R.P."/>
            <person name="Grigoriev I.V."/>
            <person name="Mortensen U.H."/>
            <person name="Andersen M.R."/>
            <person name="Baker S.E."/>
        </authorList>
    </citation>
    <scope>NUCLEOTIDE SEQUENCE [LARGE SCALE GENOMIC DNA]</scope>
    <source>
        <strain evidence="2 3">CBS 117.55</strain>
    </source>
</reference>
<organism evidence="2 3">
    <name type="scientific">Aspergillus heteromorphus CBS 117.55</name>
    <dbReference type="NCBI Taxonomy" id="1448321"/>
    <lineage>
        <taxon>Eukaryota</taxon>
        <taxon>Fungi</taxon>
        <taxon>Dikarya</taxon>
        <taxon>Ascomycota</taxon>
        <taxon>Pezizomycotina</taxon>
        <taxon>Eurotiomycetes</taxon>
        <taxon>Eurotiomycetidae</taxon>
        <taxon>Eurotiales</taxon>
        <taxon>Aspergillaceae</taxon>
        <taxon>Aspergillus</taxon>
        <taxon>Aspergillus subgen. Circumdati</taxon>
    </lineage>
</organism>
<comment type="caution">
    <text evidence="2">The sequence shown here is derived from an EMBL/GenBank/DDBJ whole genome shotgun (WGS) entry which is preliminary data.</text>
</comment>
<feature type="region of interest" description="Disordered" evidence="1">
    <location>
        <begin position="1"/>
        <end position="57"/>
    </location>
</feature>
<feature type="compositionally biased region" description="Polar residues" evidence="1">
    <location>
        <begin position="78"/>
        <end position="96"/>
    </location>
</feature>